<keyword evidence="2" id="KW-1185">Reference proteome</keyword>
<evidence type="ECO:0008006" key="3">
    <source>
        <dbReference type="Google" id="ProtNLM"/>
    </source>
</evidence>
<dbReference type="Ensembl" id="ENSSVLT00005020670.1">
    <property type="protein sequence ID" value="ENSSVLP00005018566.1"/>
    <property type="gene ID" value="ENSSVLG00005014908.1"/>
</dbReference>
<evidence type="ECO:0000313" key="2">
    <source>
        <dbReference type="Proteomes" id="UP000694564"/>
    </source>
</evidence>
<dbReference type="Proteomes" id="UP000694564">
    <property type="component" value="Chromosome 16"/>
</dbReference>
<proteinExistence type="predicted"/>
<dbReference type="AlphaFoldDB" id="A0A8D2JLL1"/>
<name>A0A8D2JLL1_SCIVU</name>
<reference evidence="1" key="2">
    <citation type="submission" date="2025-09" db="UniProtKB">
        <authorList>
            <consortium name="Ensembl"/>
        </authorList>
    </citation>
    <scope>IDENTIFICATION</scope>
</reference>
<evidence type="ECO:0000313" key="1">
    <source>
        <dbReference type="Ensembl" id="ENSSVLP00005018566.1"/>
    </source>
</evidence>
<protein>
    <recommendedName>
        <fullName evidence="3">DUF1725 domain-containing protein</fullName>
    </recommendedName>
</protein>
<accession>A0A8D2JLL1</accession>
<reference evidence="1" key="1">
    <citation type="submission" date="2025-08" db="UniProtKB">
        <authorList>
            <consortium name="Ensembl"/>
        </authorList>
    </citation>
    <scope>IDENTIFICATION</scope>
</reference>
<sequence>MDLKLAYYRDTATLMFIAAQFTITRLWNQPRCPSIDEWIKELWYLYIMEYYSAIKNNKIMAFADKWMELENIMLSEISQFQKTKGRMFSLISVW</sequence>
<dbReference type="GeneTree" id="ENSGT01150000286925"/>
<organism evidence="1 2">
    <name type="scientific">Sciurus vulgaris</name>
    <name type="common">Eurasian red squirrel</name>
    <dbReference type="NCBI Taxonomy" id="55149"/>
    <lineage>
        <taxon>Eukaryota</taxon>
        <taxon>Metazoa</taxon>
        <taxon>Chordata</taxon>
        <taxon>Craniata</taxon>
        <taxon>Vertebrata</taxon>
        <taxon>Euteleostomi</taxon>
        <taxon>Mammalia</taxon>
        <taxon>Eutheria</taxon>
        <taxon>Euarchontoglires</taxon>
        <taxon>Glires</taxon>
        <taxon>Rodentia</taxon>
        <taxon>Sciuromorpha</taxon>
        <taxon>Sciuridae</taxon>
        <taxon>Sciurinae</taxon>
        <taxon>Sciurini</taxon>
        <taxon>Sciurus</taxon>
    </lineage>
</organism>